<evidence type="ECO:0000259" key="14">
    <source>
        <dbReference type="PROSITE" id="PS50893"/>
    </source>
</evidence>
<name>A0A7T7XLU2_9SPIR</name>
<dbReference type="AlphaFoldDB" id="A0A7T7XLU2"/>
<reference evidence="15" key="1">
    <citation type="submission" date="2021-01" db="EMBL/GenBank/DDBJ databases">
        <title>Description of Breznakiella homolactica.</title>
        <authorList>
            <person name="Song Y."/>
            <person name="Brune A."/>
        </authorList>
    </citation>
    <scope>NUCLEOTIDE SEQUENCE</scope>
    <source>
        <strain evidence="15">RmG30</strain>
    </source>
</reference>
<dbReference type="Proteomes" id="UP000595917">
    <property type="component" value="Chromosome"/>
</dbReference>
<evidence type="ECO:0000256" key="11">
    <source>
        <dbReference type="ARBA" id="ARBA00023136"/>
    </source>
</evidence>
<sequence length="874" mass="93459">MDGPGHSGAGPLITITNLSYTYEQVTQPALSDISLSVFAGERIAVLGSNGSGKSTLLSCLNGRCEIPPGIVSVTGPGGTVLDPGIPSDLGAVRKILGTVLQNPDDQIVSSVVEEDVAFGPENLGIPEGEVWERVSRALKTVQLEHLRSRPPQFLSGGEKQRLAVAGILALETDVIALDEATSMIDPAGRETFLSFLDILSAEGKTILQVTHSLEEAFRCPRCIVLHQGRLVFDGGPEELLRLDSLESWGFRLPESFQTIRGLAELLPGFSVGSPDPAETAAAVLRALPPESVSAFFRKNSPGSGISPDISAAGDGAAVDFSGVSHRYLAGTAYESPGISDVTFAVPENSSVACIGPSGSGKSTLMKHINALLLPSAGIVSVFGCDTADTATDLRKLRFRAVLGIQNPESALYETYVADDVAYGPRNAGLRGAELLERVTQSMEKTGLSYAEYGDRETRGLSGGEKRRAALAGVLALDSDLVILDEPYAALDGNGKERVSGIISGLRGEGRTVFVSTHSMEQAAKFDFVAVMLDGRLAAFGPPREIFGTYWKSEWDMRLPWVVQVFRALCESCLSDPDRIPLTSAELLDTVRTMRDGENPGPDTVRTPRRQDRRGSGGESPCTGKPGRGKKRKRSRTGIEFFRNTTLGQFLDRPSFLRNLGAGIKLILALALSVFAVAGQHPLFPISVLCVTLLAGTFLASVGPKHLLRGIIPALPYILLIVIIQLAFSWANDESPVLFSLGMFSVTANEVLRSVLLVTRLIALMAILALYSAVTPLREFLRSISRGLRPFGKIGLPVRDVSLAIGITFRFVPILTEEAERIVTAQLSRGGGYTGKGRLKAAAAMVVPLFLRALERSLVLAQAMELRLFGGDGKR</sequence>
<dbReference type="SUPFAM" id="SSF52540">
    <property type="entry name" value="P-loop containing nucleoside triphosphate hydrolases"/>
    <property type="match status" value="2"/>
</dbReference>
<keyword evidence="5" id="KW-1003">Cell membrane</keyword>
<keyword evidence="4" id="KW-0813">Transport</keyword>
<dbReference type="InterPro" id="IPR050095">
    <property type="entry name" value="ECF_ABC_transporter_ATP-bd"/>
</dbReference>
<keyword evidence="6 13" id="KW-0812">Transmembrane</keyword>
<evidence type="ECO:0000256" key="12">
    <source>
        <dbReference type="SAM" id="MobiDB-lite"/>
    </source>
</evidence>
<dbReference type="InterPro" id="IPR003593">
    <property type="entry name" value="AAA+_ATPase"/>
</dbReference>
<dbReference type="NCBIfam" id="NF010167">
    <property type="entry name" value="PRK13648.1"/>
    <property type="match status" value="2"/>
</dbReference>
<dbReference type="RefSeq" id="WP_215625884.1">
    <property type="nucleotide sequence ID" value="NZ_CP067089.2"/>
</dbReference>
<proteinExistence type="inferred from homology"/>
<comment type="similarity">
    <text evidence="3">Belongs to the ABC transporter superfamily.</text>
</comment>
<dbReference type="Pfam" id="PF00005">
    <property type="entry name" value="ABC_tran"/>
    <property type="match status" value="2"/>
</dbReference>
<dbReference type="InterPro" id="IPR015856">
    <property type="entry name" value="ABC_transpr_CbiO/EcfA_su"/>
</dbReference>
<evidence type="ECO:0000256" key="9">
    <source>
        <dbReference type="ARBA" id="ARBA00022967"/>
    </source>
</evidence>
<keyword evidence="7" id="KW-0547">Nucleotide-binding</keyword>
<evidence type="ECO:0000256" key="7">
    <source>
        <dbReference type="ARBA" id="ARBA00022741"/>
    </source>
</evidence>
<organism evidence="15 16">
    <name type="scientific">Breznakiella homolactica</name>
    <dbReference type="NCBI Taxonomy" id="2798577"/>
    <lineage>
        <taxon>Bacteria</taxon>
        <taxon>Pseudomonadati</taxon>
        <taxon>Spirochaetota</taxon>
        <taxon>Spirochaetia</taxon>
        <taxon>Spirochaetales</taxon>
        <taxon>Breznakiellaceae</taxon>
        <taxon>Breznakiella</taxon>
    </lineage>
</organism>
<evidence type="ECO:0000256" key="13">
    <source>
        <dbReference type="SAM" id="Phobius"/>
    </source>
</evidence>
<evidence type="ECO:0000313" key="16">
    <source>
        <dbReference type="Proteomes" id="UP000595917"/>
    </source>
</evidence>
<dbReference type="SMART" id="SM00382">
    <property type="entry name" value="AAA"/>
    <property type="match status" value="2"/>
</dbReference>
<evidence type="ECO:0000256" key="1">
    <source>
        <dbReference type="ARBA" id="ARBA00004141"/>
    </source>
</evidence>
<protein>
    <submittedName>
        <fullName evidence="15">ATP-binding cassette domain-containing protein</fullName>
    </submittedName>
</protein>
<feature type="domain" description="ABC transporter" evidence="14">
    <location>
        <begin position="13"/>
        <end position="252"/>
    </location>
</feature>
<dbReference type="PROSITE" id="PS50893">
    <property type="entry name" value="ABC_TRANSPORTER_2"/>
    <property type="match status" value="2"/>
</dbReference>
<feature type="transmembrane region" description="Helical" evidence="13">
    <location>
        <begin position="750"/>
        <end position="773"/>
    </location>
</feature>
<feature type="region of interest" description="Disordered" evidence="12">
    <location>
        <begin position="590"/>
        <end position="634"/>
    </location>
</feature>
<dbReference type="PANTHER" id="PTHR43553">
    <property type="entry name" value="HEAVY METAL TRANSPORTER"/>
    <property type="match status" value="1"/>
</dbReference>
<dbReference type="InterPro" id="IPR017871">
    <property type="entry name" value="ABC_transporter-like_CS"/>
</dbReference>
<evidence type="ECO:0000256" key="8">
    <source>
        <dbReference type="ARBA" id="ARBA00022840"/>
    </source>
</evidence>
<dbReference type="GO" id="GO:0016887">
    <property type="term" value="F:ATP hydrolysis activity"/>
    <property type="evidence" value="ECO:0007669"/>
    <property type="project" value="InterPro"/>
</dbReference>
<dbReference type="KEGG" id="bhc:JFL75_16825"/>
<accession>A0A7T7XLU2</accession>
<keyword evidence="10 13" id="KW-1133">Transmembrane helix</keyword>
<evidence type="ECO:0000256" key="5">
    <source>
        <dbReference type="ARBA" id="ARBA00022475"/>
    </source>
</evidence>
<evidence type="ECO:0000313" key="15">
    <source>
        <dbReference type="EMBL" id="QQO08578.1"/>
    </source>
</evidence>
<dbReference type="CDD" id="cd16914">
    <property type="entry name" value="EcfT"/>
    <property type="match status" value="1"/>
</dbReference>
<keyword evidence="8 15" id="KW-0067">ATP-binding</keyword>
<dbReference type="PROSITE" id="PS00211">
    <property type="entry name" value="ABC_TRANSPORTER_1"/>
    <property type="match status" value="2"/>
</dbReference>
<dbReference type="EMBL" id="CP067089">
    <property type="protein sequence ID" value="QQO08578.1"/>
    <property type="molecule type" value="Genomic_DNA"/>
</dbReference>
<feature type="domain" description="ABC transporter" evidence="14">
    <location>
        <begin position="318"/>
        <end position="558"/>
    </location>
</feature>
<dbReference type="Pfam" id="PF02361">
    <property type="entry name" value="CbiQ"/>
    <property type="match status" value="1"/>
</dbReference>
<dbReference type="GO" id="GO:0043190">
    <property type="term" value="C:ATP-binding cassette (ABC) transporter complex"/>
    <property type="evidence" value="ECO:0007669"/>
    <property type="project" value="TreeGrafter"/>
</dbReference>
<comment type="subcellular location">
    <subcellularLocation>
        <location evidence="2">Cell membrane</location>
    </subcellularLocation>
    <subcellularLocation>
        <location evidence="1">Membrane</location>
        <topology evidence="1">Multi-pass membrane protein</topology>
    </subcellularLocation>
</comment>
<feature type="transmembrane region" description="Helical" evidence="13">
    <location>
        <begin position="713"/>
        <end position="730"/>
    </location>
</feature>
<evidence type="ECO:0000256" key="2">
    <source>
        <dbReference type="ARBA" id="ARBA00004236"/>
    </source>
</evidence>
<gene>
    <name evidence="15" type="ORF">JFL75_16825</name>
</gene>
<evidence type="ECO:0000256" key="4">
    <source>
        <dbReference type="ARBA" id="ARBA00022448"/>
    </source>
</evidence>
<dbReference type="Gene3D" id="3.40.50.300">
    <property type="entry name" value="P-loop containing nucleotide triphosphate hydrolases"/>
    <property type="match status" value="2"/>
</dbReference>
<dbReference type="GO" id="GO:0005524">
    <property type="term" value="F:ATP binding"/>
    <property type="evidence" value="ECO:0007669"/>
    <property type="project" value="UniProtKB-KW"/>
</dbReference>
<keyword evidence="11 13" id="KW-0472">Membrane</keyword>
<dbReference type="CDD" id="cd03225">
    <property type="entry name" value="ABC_cobalt_CbiO_domain1"/>
    <property type="match status" value="2"/>
</dbReference>
<keyword evidence="9" id="KW-1278">Translocase</keyword>
<evidence type="ECO:0000256" key="10">
    <source>
        <dbReference type="ARBA" id="ARBA00022989"/>
    </source>
</evidence>
<dbReference type="PANTHER" id="PTHR43553:SF24">
    <property type="entry name" value="ENERGY-COUPLING FACTOR TRANSPORTER ATP-BINDING PROTEIN ECFA1"/>
    <property type="match status" value="1"/>
</dbReference>
<dbReference type="InterPro" id="IPR027417">
    <property type="entry name" value="P-loop_NTPase"/>
</dbReference>
<dbReference type="GO" id="GO:0042626">
    <property type="term" value="F:ATPase-coupled transmembrane transporter activity"/>
    <property type="evidence" value="ECO:0007669"/>
    <property type="project" value="TreeGrafter"/>
</dbReference>
<evidence type="ECO:0000256" key="3">
    <source>
        <dbReference type="ARBA" id="ARBA00005417"/>
    </source>
</evidence>
<dbReference type="InterPro" id="IPR003339">
    <property type="entry name" value="ABC/ECF_trnsptr_transmembrane"/>
</dbReference>
<dbReference type="FunFam" id="3.40.50.300:FF:000224">
    <property type="entry name" value="Energy-coupling factor transporter ATP-binding protein EcfA"/>
    <property type="match status" value="1"/>
</dbReference>
<dbReference type="InterPro" id="IPR003439">
    <property type="entry name" value="ABC_transporter-like_ATP-bd"/>
</dbReference>
<keyword evidence="16" id="KW-1185">Reference proteome</keyword>
<evidence type="ECO:0000256" key="6">
    <source>
        <dbReference type="ARBA" id="ARBA00022692"/>
    </source>
</evidence>
<feature type="transmembrane region" description="Helical" evidence="13">
    <location>
        <begin position="682"/>
        <end position="701"/>
    </location>
</feature>